<keyword evidence="4" id="KW-1185">Reference proteome</keyword>
<comment type="caution">
    <text evidence="3">The sequence shown here is derived from an EMBL/GenBank/DDBJ whole genome shotgun (WGS) entry which is preliminary data.</text>
</comment>
<proteinExistence type="predicted"/>
<feature type="region of interest" description="Disordered" evidence="1">
    <location>
        <begin position="1"/>
        <end position="24"/>
    </location>
</feature>
<organism evidence="3 4">
    <name type="scientific">Micromonospora gifhornensis</name>
    <dbReference type="NCBI Taxonomy" id="84594"/>
    <lineage>
        <taxon>Bacteria</taxon>
        <taxon>Bacillati</taxon>
        <taxon>Actinomycetota</taxon>
        <taxon>Actinomycetes</taxon>
        <taxon>Micromonosporales</taxon>
        <taxon>Micromonosporaceae</taxon>
        <taxon>Micromonospora</taxon>
    </lineage>
</organism>
<name>A0ABQ4IIJ9_9ACTN</name>
<accession>A0ABQ4IIJ9</accession>
<dbReference type="Proteomes" id="UP000647860">
    <property type="component" value="Unassembled WGS sequence"/>
</dbReference>
<reference evidence="3 4" key="1">
    <citation type="submission" date="2021-01" db="EMBL/GenBank/DDBJ databases">
        <title>Whole genome shotgun sequence of Verrucosispora gifhornensis NBRC 16317.</title>
        <authorList>
            <person name="Komaki H."/>
            <person name="Tamura T."/>
        </authorList>
    </citation>
    <scope>NUCLEOTIDE SEQUENCE [LARGE SCALE GENOMIC DNA]</scope>
    <source>
        <strain evidence="3 4">NBRC 16317</strain>
    </source>
</reference>
<protein>
    <submittedName>
        <fullName evidence="3">Uncharacterized protein</fullName>
    </submittedName>
</protein>
<keyword evidence="2" id="KW-0812">Transmembrane</keyword>
<gene>
    <name evidence="3" type="ORF">Vgi01_43600</name>
</gene>
<keyword evidence="2" id="KW-0472">Membrane</keyword>
<dbReference type="EMBL" id="BOPA01000032">
    <property type="protein sequence ID" value="GIJ17676.1"/>
    <property type="molecule type" value="Genomic_DNA"/>
</dbReference>
<sequence length="176" mass="18647">MRAAGRAGDRCAGPGAVHRAGAGRFGGCRARQGRVGTSGTSEIRLRTRVRGGPWDRPGRGRVGAARKRTGAAGGRRAGTIRAGWHRRTGWHRRAGAGWHRRAGPGGRCLRCGWRAVRAESTALLLGRAQIVDPAEVLAGLRFLRDGLGFVAAPAAVLGTPLVLAVLRSLRTRRSHC</sequence>
<evidence type="ECO:0000313" key="3">
    <source>
        <dbReference type="EMBL" id="GIJ17676.1"/>
    </source>
</evidence>
<evidence type="ECO:0000256" key="2">
    <source>
        <dbReference type="SAM" id="Phobius"/>
    </source>
</evidence>
<evidence type="ECO:0000256" key="1">
    <source>
        <dbReference type="SAM" id="MobiDB-lite"/>
    </source>
</evidence>
<keyword evidence="2" id="KW-1133">Transmembrane helix</keyword>
<feature type="transmembrane region" description="Helical" evidence="2">
    <location>
        <begin position="146"/>
        <end position="166"/>
    </location>
</feature>
<feature type="region of interest" description="Disordered" evidence="1">
    <location>
        <begin position="50"/>
        <end position="76"/>
    </location>
</feature>
<evidence type="ECO:0000313" key="4">
    <source>
        <dbReference type="Proteomes" id="UP000647860"/>
    </source>
</evidence>